<gene>
    <name evidence="4" type="ORF">Air01nite_35390</name>
</gene>
<evidence type="ECO:0000313" key="5">
    <source>
        <dbReference type="Proteomes" id="UP000624325"/>
    </source>
</evidence>
<feature type="domain" description="Cyclophilin-like" evidence="3">
    <location>
        <begin position="52"/>
        <end position="163"/>
    </location>
</feature>
<sequence length="239" mass="25207">MISTVSWWIRRTAALMAVAVLAGCSVPVGPDVVGVGRPSAEPGAAGRVAVVLRFGDHVLTATLTDTPAAREFAAMLPLTVQLKDVWGQAKSGRLPRPLSVEDVRTIHDPKPGEIYFWPTTDVIAFYYDDLGQTVPDPGLALLGVLDAGIDQLADAGGQVTVQVAGAAEPELDQHAGLRQSPSPGHQGTIASDAGTGRCTTAVAAEREERRRTGRGLGIRDQRIEQAVAERCDSTGRALR</sequence>
<accession>A0ABQ4C3U4</accession>
<dbReference type="Pfam" id="PF18050">
    <property type="entry name" value="Cyclophil_like2"/>
    <property type="match status" value="1"/>
</dbReference>
<dbReference type="RefSeq" id="WP_203703654.1">
    <property type="nucleotide sequence ID" value="NZ_BAAALU010000010.1"/>
</dbReference>
<dbReference type="InterPro" id="IPR029000">
    <property type="entry name" value="Cyclophilin-like_dom_sf"/>
</dbReference>
<keyword evidence="2" id="KW-0732">Signal</keyword>
<keyword evidence="5" id="KW-1185">Reference proteome</keyword>
<evidence type="ECO:0000313" key="4">
    <source>
        <dbReference type="EMBL" id="GIF57444.1"/>
    </source>
</evidence>
<reference evidence="4 5" key="1">
    <citation type="submission" date="2021-01" db="EMBL/GenBank/DDBJ databases">
        <title>Whole genome shotgun sequence of Asanoa iriomotensis NBRC 100142.</title>
        <authorList>
            <person name="Komaki H."/>
            <person name="Tamura T."/>
        </authorList>
    </citation>
    <scope>NUCLEOTIDE SEQUENCE [LARGE SCALE GENOMIC DNA]</scope>
    <source>
        <strain evidence="4 5">NBRC 100142</strain>
    </source>
</reference>
<dbReference type="Proteomes" id="UP000624325">
    <property type="component" value="Unassembled WGS sequence"/>
</dbReference>
<feature type="chain" id="PRO_5047440544" description="Cyclophilin-like domain-containing protein" evidence="2">
    <location>
        <begin position="23"/>
        <end position="239"/>
    </location>
</feature>
<comment type="caution">
    <text evidence="4">The sequence shown here is derived from an EMBL/GenBank/DDBJ whole genome shotgun (WGS) entry which is preliminary data.</text>
</comment>
<dbReference type="Gene3D" id="2.40.100.20">
    <property type="match status" value="1"/>
</dbReference>
<name>A0ABQ4C3U4_9ACTN</name>
<protein>
    <recommendedName>
        <fullName evidence="3">Cyclophilin-like domain-containing protein</fullName>
    </recommendedName>
</protein>
<dbReference type="EMBL" id="BONC01000023">
    <property type="protein sequence ID" value="GIF57444.1"/>
    <property type="molecule type" value="Genomic_DNA"/>
</dbReference>
<feature type="signal peptide" evidence="2">
    <location>
        <begin position="1"/>
        <end position="22"/>
    </location>
</feature>
<evidence type="ECO:0000256" key="2">
    <source>
        <dbReference type="SAM" id="SignalP"/>
    </source>
</evidence>
<proteinExistence type="predicted"/>
<evidence type="ECO:0000256" key="1">
    <source>
        <dbReference type="SAM" id="MobiDB-lite"/>
    </source>
</evidence>
<feature type="region of interest" description="Disordered" evidence="1">
    <location>
        <begin position="174"/>
        <end position="196"/>
    </location>
</feature>
<dbReference type="InterPro" id="IPR041183">
    <property type="entry name" value="Cyclophilin-like"/>
</dbReference>
<evidence type="ECO:0000259" key="3">
    <source>
        <dbReference type="Pfam" id="PF18050"/>
    </source>
</evidence>
<dbReference type="SUPFAM" id="SSF50891">
    <property type="entry name" value="Cyclophilin-like"/>
    <property type="match status" value="1"/>
</dbReference>
<feature type="compositionally biased region" description="Polar residues" evidence="1">
    <location>
        <begin position="179"/>
        <end position="189"/>
    </location>
</feature>
<organism evidence="4 5">
    <name type="scientific">Asanoa iriomotensis</name>
    <dbReference type="NCBI Taxonomy" id="234613"/>
    <lineage>
        <taxon>Bacteria</taxon>
        <taxon>Bacillati</taxon>
        <taxon>Actinomycetota</taxon>
        <taxon>Actinomycetes</taxon>
        <taxon>Micromonosporales</taxon>
        <taxon>Micromonosporaceae</taxon>
        <taxon>Asanoa</taxon>
    </lineage>
</organism>